<dbReference type="EMBL" id="LR633967">
    <property type="protein sequence ID" value="VUX56414.1"/>
    <property type="molecule type" value="Genomic_DNA"/>
</dbReference>
<dbReference type="PANTHER" id="PTHR33202:SF7">
    <property type="entry name" value="FERRIC UPTAKE REGULATION PROTEIN"/>
    <property type="match status" value="1"/>
</dbReference>
<dbReference type="InterPro" id="IPR002481">
    <property type="entry name" value="FUR"/>
</dbReference>
<dbReference type="AlphaFoldDB" id="A0A7D9H6Y8"/>
<organism evidence="1">
    <name type="scientific">uncultured Woeseiaceae bacterium</name>
    <dbReference type="NCBI Taxonomy" id="1983305"/>
    <lineage>
        <taxon>Bacteria</taxon>
        <taxon>Pseudomonadati</taxon>
        <taxon>Pseudomonadota</taxon>
        <taxon>Gammaproteobacteria</taxon>
        <taxon>Woeseiales</taxon>
        <taxon>Woeseiaceae</taxon>
        <taxon>environmental samples</taxon>
    </lineage>
</organism>
<dbReference type="InterPro" id="IPR036390">
    <property type="entry name" value="WH_DNA-bd_sf"/>
</dbReference>
<proteinExistence type="predicted"/>
<dbReference type="PANTHER" id="PTHR33202">
    <property type="entry name" value="ZINC UPTAKE REGULATION PROTEIN"/>
    <property type="match status" value="1"/>
</dbReference>
<dbReference type="GO" id="GO:0008270">
    <property type="term" value="F:zinc ion binding"/>
    <property type="evidence" value="ECO:0007669"/>
    <property type="project" value="TreeGrafter"/>
</dbReference>
<dbReference type="GO" id="GO:1900376">
    <property type="term" value="P:regulation of secondary metabolite biosynthetic process"/>
    <property type="evidence" value="ECO:0007669"/>
    <property type="project" value="TreeGrafter"/>
</dbReference>
<accession>A0A7D9H6Y8</accession>
<name>A0A7D9H6Y8_9GAMM</name>
<evidence type="ECO:0000313" key="1">
    <source>
        <dbReference type="EMBL" id="VUX56414.1"/>
    </source>
</evidence>
<protein>
    <submittedName>
        <fullName evidence="1">Ferric uptake regulator family protein</fullName>
    </submittedName>
</protein>
<dbReference type="GO" id="GO:0003700">
    <property type="term" value="F:DNA-binding transcription factor activity"/>
    <property type="evidence" value="ECO:0007669"/>
    <property type="project" value="InterPro"/>
</dbReference>
<dbReference type="Gene3D" id="1.10.10.10">
    <property type="entry name" value="Winged helix-like DNA-binding domain superfamily/Winged helix DNA-binding domain"/>
    <property type="match status" value="1"/>
</dbReference>
<sequence>MSRKEIVQKLKHYGVMPTSQRIEVASILLARPQHLSADQIIDKLNNRRSCVSKATVYNTLKLFSKQGLVKELNVDSSRKFYDSTTHAHHHFFHVESGKLTDIPDSQVSIKGLPPLPRGTEQESVEVLIRVRNKRR</sequence>
<dbReference type="GO" id="GO:0000976">
    <property type="term" value="F:transcription cis-regulatory region binding"/>
    <property type="evidence" value="ECO:0007669"/>
    <property type="project" value="TreeGrafter"/>
</dbReference>
<dbReference type="SUPFAM" id="SSF46785">
    <property type="entry name" value="Winged helix' DNA-binding domain"/>
    <property type="match status" value="1"/>
</dbReference>
<dbReference type="GO" id="GO:0045892">
    <property type="term" value="P:negative regulation of DNA-templated transcription"/>
    <property type="evidence" value="ECO:0007669"/>
    <property type="project" value="TreeGrafter"/>
</dbReference>
<dbReference type="InterPro" id="IPR036388">
    <property type="entry name" value="WH-like_DNA-bd_sf"/>
</dbReference>
<gene>
    <name evidence="1" type="ORF">JTBM06_V1_860004</name>
</gene>
<dbReference type="Pfam" id="PF01475">
    <property type="entry name" value="FUR"/>
    <property type="match status" value="1"/>
</dbReference>
<reference evidence="1" key="1">
    <citation type="submission" date="2019-07" db="EMBL/GenBank/DDBJ databases">
        <authorList>
            <person name="Weber M."/>
            <person name="Kostadinov I."/>
            <person name="Kostadinov D I."/>
        </authorList>
    </citation>
    <scope>NUCLEOTIDE SEQUENCE</scope>
    <source>
        <strain evidence="1">Gfbio:sag-sample-m06:053724c1-46a9-4a36-b237-ea2bf867836b</strain>
    </source>
</reference>